<accession>A0ABD3CRS8</accession>
<evidence type="ECO:0000313" key="4">
    <source>
        <dbReference type="Proteomes" id="UP001632038"/>
    </source>
</evidence>
<feature type="transmembrane region" description="Helical" evidence="2">
    <location>
        <begin position="62"/>
        <end position="95"/>
    </location>
</feature>
<feature type="compositionally biased region" description="Basic and acidic residues" evidence="1">
    <location>
        <begin position="265"/>
        <end position="277"/>
    </location>
</feature>
<dbReference type="EMBL" id="JAVIJP010000032">
    <property type="protein sequence ID" value="KAL3632026.1"/>
    <property type="molecule type" value="Genomic_DNA"/>
</dbReference>
<protein>
    <recommendedName>
        <fullName evidence="5">Hydroxyproline-rich glycoprotein family protein</fullName>
    </recommendedName>
</protein>
<evidence type="ECO:0008006" key="5">
    <source>
        <dbReference type="Google" id="ProtNLM"/>
    </source>
</evidence>
<gene>
    <name evidence="3" type="ORF">CASFOL_025010</name>
</gene>
<feature type="region of interest" description="Disordered" evidence="1">
    <location>
        <begin position="205"/>
        <end position="433"/>
    </location>
</feature>
<dbReference type="PANTHER" id="PTHR33098">
    <property type="entry name" value="COTTON FIBER (DUF761)"/>
    <property type="match status" value="1"/>
</dbReference>
<sequence length="582" mass="65374">MREERKGNNTMDKVMAMDKVMEHGQGDGDGDDYAYGGLTPFWVQGTTDGRRVERLRRFISDVFFSSGLVVFLLLVTAVIFLVFVVRSFICFTAQIFKPNGIKKSWDTLNHVLLVLVVSVLFGFVSRDKNNEDNYDESQKTSNPSTPNKCPKSNLSNPSHFETKLEHKNPILARNSNLYPDPNDFSTTLSSSGDYYQRRYCDDDIHIDSGRARNPDPSPAKHRSLEGVEHLRTSDRLLGRSKEGGDFPAPETATAVSLPEIEEKETENQEFKYETERMGRKKERSSSRKRNKELEPKDPPPRSQPPQADPFPPSPPRQKSTHRKSGGATGSPANDILNSLYHEKKKKERQKSVDIFHEAQATLNFQFPEPSHPRPPPPAVAREPELSSQTAPITITRKPPKPIKMTIFDGLEGSSISDGDSPLNSIPTPPPPLPPSFFKGPAWKFVLQGDYVRVNSSSSLSSWSGGPSDNDDWDSDVMFDAEDTASFDPSPLFYSSPNVDKKAESFITNFRAKLRLEKNNSMKKKDVGLPGVSPDSGPSQFSRFWPRSDSGPSQFTRFWPRSDPGLPMSFLESHLNVFLDDWK</sequence>
<dbReference type="InterPro" id="IPR008480">
    <property type="entry name" value="DUF761_pln"/>
</dbReference>
<feature type="compositionally biased region" description="Polar residues" evidence="1">
    <location>
        <begin position="139"/>
        <end position="159"/>
    </location>
</feature>
<feature type="region of interest" description="Disordered" evidence="1">
    <location>
        <begin position="131"/>
        <end position="160"/>
    </location>
</feature>
<keyword evidence="2" id="KW-0472">Membrane</keyword>
<feature type="compositionally biased region" description="Pro residues" evidence="1">
    <location>
        <begin position="300"/>
        <end position="315"/>
    </location>
</feature>
<organism evidence="3 4">
    <name type="scientific">Castilleja foliolosa</name>
    <dbReference type="NCBI Taxonomy" id="1961234"/>
    <lineage>
        <taxon>Eukaryota</taxon>
        <taxon>Viridiplantae</taxon>
        <taxon>Streptophyta</taxon>
        <taxon>Embryophyta</taxon>
        <taxon>Tracheophyta</taxon>
        <taxon>Spermatophyta</taxon>
        <taxon>Magnoliopsida</taxon>
        <taxon>eudicotyledons</taxon>
        <taxon>Gunneridae</taxon>
        <taxon>Pentapetalae</taxon>
        <taxon>asterids</taxon>
        <taxon>lamiids</taxon>
        <taxon>Lamiales</taxon>
        <taxon>Orobanchaceae</taxon>
        <taxon>Pedicularideae</taxon>
        <taxon>Castillejinae</taxon>
        <taxon>Castilleja</taxon>
    </lineage>
</organism>
<feature type="compositionally biased region" description="Basic residues" evidence="1">
    <location>
        <begin position="278"/>
        <end position="290"/>
    </location>
</feature>
<feature type="region of interest" description="Disordered" evidence="1">
    <location>
        <begin position="456"/>
        <end position="475"/>
    </location>
</feature>
<evidence type="ECO:0000256" key="2">
    <source>
        <dbReference type="SAM" id="Phobius"/>
    </source>
</evidence>
<evidence type="ECO:0000313" key="3">
    <source>
        <dbReference type="EMBL" id="KAL3632026.1"/>
    </source>
</evidence>
<dbReference type="AlphaFoldDB" id="A0ABD3CRS8"/>
<proteinExistence type="predicted"/>
<keyword evidence="2" id="KW-1133">Transmembrane helix</keyword>
<dbReference type="Proteomes" id="UP001632038">
    <property type="component" value="Unassembled WGS sequence"/>
</dbReference>
<keyword evidence="4" id="KW-1185">Reference proteome</keyword>
<feature type="compositionally biased region" description="Basic and acidic residues" evidence="1">
    <location>
        <begin position="222"/>
        <end position="244"/>
    </location>
</feature>
<feature type="compositionally biased region" description="Low complexity" evidence="1">
    <location>
        <begin position="456"/>
        <end position="467"/>
    </location>
</feature>
<reference evidence="4" key="1">
    <citation type="journal article" date="2024" name="IScience">
        <title>Strigolactones Initiate the Formation of Haustorium-like Structures in Castilleja.</title>
        <authorList>
            <person name="Buerger M."/>
            <person name="Peterson D."/>
            <person name="Chory J."/>
        </authorList>
    </citation>
    <scope>NUCLEOTIDE SEQUENCE [LARGE SCALE GENOMIC DNA]</scope>
</reference>
<evidence type="ECO:0000256" key="1">
    <source>
        <dbReference type="SAM" id="MobiDB-lite"/>
    </source>
</evidence>
<dbReference type="PANTHER" id="PTHR33098:SF36">
    <property type="entry name" value="HYDROXYPROLINE-RICH GLYCOPROTEIN FAMILY PROTEIN"/>
    <property type="match status" value="1"/>
</dbReference>
<keyword evidence="2" id="KW-0812">Transmembrane</keyword>
<dbReference type="Pfam" id="PF05553">
    <property type="entry name" value="DUF761"/>
    <property type="match status" value="1"/>
</dbReference>
<feature type="region of interest" description="Disordered" evidence="1">
    <location>
        <begin position="523"/>
        <end position="550"/>
    </location>
</feature>
<name>A0ABD3CRS8_9LAMI</name>
<comment type="caution">
    <text evidence="3">The sequence shown here is derived from an EMBL/GenBank/DDBJ whole genome shotgun (WGS) entry which is preliminary data.</text>
</comment>
<feature type="compositionally biased region" description="Low complexity" evidence="1">
    <location>
        <begin position="389"/>
        <end position="406"/>
    </location>
</feature>